<dbReference type="SMART" id="SM01276">
    <property type="entry name" value="M60-like"/>
    <property type="match status" value="1"/>
</dbReference>
<dbReference type="Proteomes" id="UP000001542">
    <property type="component" value="Unassembled WGS sequence"/>
</dbReference>
<sequence>MTQDDLFYHPAGIKQFNGDEQKIQVTQRYKFKVVLNTRVKEYHWTAIYVPPGERITVEIPKKAVNYVWANINRQVNHTDSYNERLKDLKCQIKMTNEVNKFGWPYGGNLEFLTFVDYFPSGLEIYVTGGIRMPHFQYGVTTEEEWEDLNSNLPAPVAVVDCGNMLGVGPSEKLLQQSRLNDALAFWRSVGQIFYSLNDVYNYPVRADGRIKEPIN</sequence>
<keyword evidence="3" id="KW-1185">Reference proteome</keyword>
<dbReference type="PANTHER" id="PTHR15730">
    <property type="entry name" value="EXPERIMENTAL AUTOIMMUNE PROSTATITIS ANTIGEN 2-RELATED"/>
    <property type="match status" value="1"/>
</dbReference>
<dbReference type="InterPro" id="IPR035423">
    <property type="entry name" value="M60-like_N"/>
</dbReference>
<dbReference type="Pfam" id="PF17291">
    <property type="entry name" value="M60-like_N"/>
    <property type="match status" value="1"/>
</dbReference>
<dbReference type="InterPro" id="IPR051244">
    <property type="entry name" value="TCAF"/>
</dbReference>
<protein>
    <recommendedName>
        <fullName evidence="1">Peptidase M60 domain-containing protein</fullName>
    </recommendedName>
</protein>
<name>A2EZ91_TRIV3</name>
<dbReference type="InParanoid" id="A2EZ91"/>
<dbReference type="PROSITE" id="PS51723">
    <property type="entry name" value="PEPTIDASE_M60"/>
    <property type="match status" value="1"/>
</dbReference>
<dbReference type="InterPro" id="IPR031161">
    <property type="entry name" value="Peptidase_M60_dom"/>
</dbReference>
<accession>A2EZ91</accession>
<dbReference type="AlphaFoldDB" id="A2EZ91"/>
<dbReference type="OrthoDB" id="530844at2759"/>
<dbReference type="EMBL" id="DS113549">
    <property type="protein sequence ID" value="EAY02024.1"/>
    <property type="molecule type" value="Genomic_DNA"/>
</dbReference>
<evidence type="ECO:0000313" key="2">
    <source>
        <dbReference type="EMBL" id="EAY02024.1"/>
    </source>
</evidence>
<dbReference type="VEuPathDB" id="TrichDB:TVAGG3_0807690"/>
<dbReference type="PANTHER" id="PTHR15730:SF5">
    <property type="entry name" value="SI:CH211-210B2.2-RELATED"/>
    <property type="match status" value="1"/>
</dbReference>
<evidence type="ECO:0000259" key="1">
    <source>
        <dbReference type="PROSITE" id="PS51723"/>
    </source>
</evidence>
<dbReference type="VEuPathDB" id="TrichDB:TVAG_051560"/>
<dbReference type="KEGG" id="tva:4759844"/>
<gene>
    <name evidence="2" type="ORF">TVAG_051560</name>
</gene>
<feature type="domain" description="Peptidase M60" evidence="1">
    <location>
        <begin position="40"/>
        <end position="215"/>
    </location>
</feature>
<dbReference type="Pfam" id="PF13402">
    <property type="entry name" value="Peptidase_M60"/>
    <property type="match status" value="1"/>
</dbReference>
<reference evidence="2" key="2">
    <citation type="journal article" date="2007" name="Science">
        <title>Draft genome sequence of the sexually transmitted pathogen Trichomonas vaginalis.</title>
        <authorList>
            <person name="Carlton J.M."/>
            <person name="Hirt R.P."/>
            <person name="Silva J.C."/>
            <person name="Delcher A.L."/>
            <person name="Schatz M."/>
            <person name="Zhao Q."/>
            <person name="Wortman J.R."/>
            <person name="Bidwell S.L."/>
            <person name="Alsmark U.C.M."/>
            <person name="Besteiro S."/>
            <person name="Sicheritz-Ponten T."/>
            <person name="Noel C.J."/>
            <person name="Dacks J.B."/>
            <person name="Foster P.G."/>
            <person name="Simillion C."/>
            <person name="Van de Peer Y."/>
            <person name="Miranda-Saavedra D."/>
            <person name="Barton G.J."/>
            <person name="Westrop G.D."/>
            <person name="Mueller S."/>
            <person name="Dessi D."/>
            <person name="Fiori P.L."/>
            <person name="Ren Q."/>
            <person name="Paulsen I."/>
            <person name="Zhang H."/>
            <person name="Bastida-Corcuera F.D."/>
            <person name="Simoes-Barbosa A."/>
            <person name="Brown M.T."/>
            <person name="Hayes R.D."/>
            <person name="Mukherjee M."/>
            <person name="Okumura C.Y."/>
            <person name="Schneider R."/>
            <person name="Smith A.J."/>
            <person name="Vanacova S."/>
            <person name="Villalvazo M."/>
            <person name="Haas B.J."/>
            <person name="Pertea M."/>
            <person name="Feldblyum T.V."/>
            <person name="Utterback T.R."/>
            <person name="Shu C.L."/>
            <person name="Osoegawa K."/>
            <person name="de Jong P.J."/>
            <person name="Hrdy I."/>
            <person name="Horvathova L."/>
            <person name="Zubacova Z."/>
            <person name="Dolezal P."/>
            <person name="Malik S.B."/>
            <person name="Logsdon J.M. Jr."/>
            <person name="Henze K."/>
            <person name="Gupta A."/>
            <person name="Wang C.C."/>
            <person name="Dunne R.L."/>
            <person name="Upcroft J.A."/>
            <person name="Upcroft P."/>
            <person name="White O."/>
            <person name="Salzberg S.L."/>
            <person name="Tang P."/>
            <person name="Chiu C.-H."/>
            <person name="Lee Y.-S."/>
            <person name="Embley T.M."/>
            <person name="Coombs G.H."/>
            <person name="Mottram J.C."/>
            <person name="Tachezy J."/>
            <person name="Fraser-Liggett C.M."/>
            <person name="Johnson P.J."/>
        </authorList>
    </citation>
    <scope>NUCLEOTIDE SEQUENCE [LARGE SCALE GENOMIC DNA]</scope>
    <source>
        <strain evidence="2">G3</strain>
    </source>
</reference>
<dbReference type="RefSeq" id="XP_001330484.1">
    <property type="nucleotide sequence ID" value="XM_001330449.1"/>
</dbReference>
<proteinExistence type="predicted"/>
<reference evidence="2" key="1">
    <citation type="submission" date="2006-10" db="EMBL/GenBank/DDBJ databases">
        <authorList>
            <person name="Amadeo P."/>
            <person name="Zhao Q."/>
            <person name="Wortman J."/>
            <person name="Fraser-Liggett C."/>
            <person name="Carlton J."/>
        </authorList>
    </citation>
    <scope>NUCLEOTIDE SEQUENCE</scope>
    <source>
        <strain evidence="2">G3</strain>
    </source>
</reference>
<organism evidence="2 3">
    <name type="scientific">Trichomonas vaginalis (strain ATCC PRA-98 / G3)</name>
    <dbReference type="NCBI Taxonomy" id="412133"/>
    <lineage>
        <taxon>Eukaryota</taxon>
        <taxon>Metamonada</taxon>
        <taxon>Parabasalia</taxon>
        <taxon>Trichomonadida</taxon>
        <taxon>Trichomonadidae</taxon>
        <taxon>Trichomonas</taxon>
    </lineage>
</organism>
<evidence type="ECO:0000313" key="3">
    <source>
        <dbReference type="Proteomes" id="UP000001542"/>
    </source>
</evidence>